<dbReference type="STRING" id="717606.PaecuDRAFT_2267"/>
<dbReference type="RefSeq" id="WP_006038263.1">
    <property type="nucleotide sequence ID" value="NZ_AEDD01000005.1"/>
</dbReference>
<dbReference type="AlphaFoldDB" id="E0I9D0"/>
<dbReference type="Pfam" id="PF13180">
    <property type="entry name" value="PDZ_2"/>
    <property type="match status" value="1"/>
</dbReference>
<dbReference type="SUPFAM" id="SSF50156">
    <property type="entry name" value="PDZ domain-like"/>
    <property type="match status" value="1"/>
</dbReference>
<evidence type="ECO:0000313" key="9">
    <source>
        <dbReference type="Proteomes" id="UP000005387"/>
    </source>
</evidence>
<dbReference type="InterPro" id="IPR001940">
    <property type="entry name" value="Peptidase_S1C"/>
</dbReference>
<dbReference type="Pfam" id="PF13365">
    <property type="entry name" value="Trypsin_2"/>
    <property type="match status" value="1"/>
</dbReference>
<dbReference type="PRINTS" id="PR00834">
    <property type="entry name" value="PROTEASES2C"/>
</dbReference>
<evidence type="ECO:0000256" key="4">
    <source>
        <dbReference type="ARBA" id="ARBA00022825"/>
    </source>
</evidence>
<keyword evidence="6" id="KW-0812">Transmembrane</keyword>
<dbReference type="EMBL" id="AEDD01000005">
    <property type="protein sequence ID" value="EFM11014.1"/>
    <property type="molecule type" value="Genomic_DNA"/>
</dbReference>
<protein>
    <submittedName>
        <fullName evidence="8">Peptidase S1 and S6 chymotrypsin/Hap</fullName>
    </submittedName>
</protein>
<keyword evidence="6" id="KW-1133">Transmembrane helix</keyword>
<keyword evidence="6" id="KW-0472">Membrane</keyword>
<gene>
    <name evidence="8" type="ORF">PaecuDRAFT_2267</name>
</gene>
<dbReference type="InterPro" id="IPR036034">
    <property type="entry name" value="PDZ_sf"/>
</dbReference>
<dbReference type="InterPro" id="IPR001478">
    <property type="entry name" value="PDZ"/>
</dbReference>
<keyword evidence="4" id="KW-0720">Serine protease</keyword>
<evidence type="ECO:0000313" key="8">
    <source>
        <dbReference type="EMBL" id="EFM11014.1"/>
    </source>
</evidence>
<dbReference type="SUPFAM" id="SSF50494">
    <property type="entry name" value="Trypsin-like serine proteases"/>
    <property type="match status" value="1"/>
</dbReference>
<evidence type="ECO:0000256" key="5">
    <source>
        <dbReference type="SAM" id="MobiDB-lite"/>
    </source>
</evidence>
<dbReference type="OrthoDB" id="9758917at2"/>
<dbReference type="InterPro" id="IPR043504">
    <property type="entry name" value="Peptidase_S1_PA_chymotrypsin"/>
</dbReference>
<dbReference type="Proteomes" id="UP000005387">
    <property type="component" value="Unassembled WGS sequence"/>
</dbReference>
<evidence type="ECO:0000256" key="1">
    <source>
        <dbReference type="ARBA" id="ARBA00010541"/>
    </source>
</evidence>
<sequence>MSLFDDDFYSSRVSRRKSRWVQEDLKKPMVLRSRSSWTKMRIALLSSTVSVAAAALLFGAVFHFDRSEGAAVKTVAVTPTSTADPYEKTIHAAAAVRPTVVSVLNEQYAVSAAGNGDGDAADKEEPKLQEAGVGSGVIFDKKDGKALLITNYHVIAGAVQVKVGMVDGTLRDATIVGSDQITDLAVLAIDDKGIDAVAELGQSSKLRNGEWVMAIGSPLGLDDSLAMGIVSKTKRVIPVSLNQDGNYDWEEEVIQVNAAINQGNSGGPLIDLDGKVVGINSMKIADVGVEGIGFAIPIDVAKPIIDSLIEYGKVKRPYLGVYTLDLDQYLAQQALSNKPPQDSLDPGSGGKSGKGNDDGGDDAAAGSDEGQAEDNPMDDIAAADTGLIVPDEVKDGVIVLEAVGPSKDAGLQFNDLIVKLDNTPIRSTMELRKYLYGSKEIGDSIEVTFYRDGEKQTTKLELAEKEPDDE</sequence>
<dbReference type="InterPro" id="IPR051201">
    <property type="entry name" value="Chloro_Bact_Ser_Proteases"/>
</dbReference>
<dbReference type="GO" id="GO:0006508">
    <property type="term" value="P:proteolysis"/>
    <property type="evidence" value="ECO:0007669"/>
    <property type="project" value="UniProtKB-KW"/>
</dbReference>
<organism evidence="8 9">
    <name type="scientific">Paenibacillus curdlanolyticus YK9</name>
    <dbReference type="NCBI Taxonomy" id="717606"/>
    <lineage>
        <taxon>Bacteria</taxon>
        <taxon>Bacillati</taxon>
        <taxon>Bacillota</taxon>
        <taxon>Bacilli</taxon>
        <taxon>Bacillales</taxon>
        <taxon>Paenibacillaceae</taxon>
        <taxon>Paenibacillus</taxon>
    </lineage>
</organism>
<feature type="region of interest" description="Disordered" evidence="5">
    <location>
        <begin position="336"/>
        <end position="377"/>
    </location>
</feature>
<name>E0I9D0_9BACL</name>
<proteinExistence type="inferred from homology"/>
<keyword evidence="2" id="KW-0645">Protease</keyword>
<evidence type="ECO:0000256" key="6">
    <source>
        <dbReference type="SAM" id="Phobius"/>
    </source>
</evidence>
<dbReference type="Gene3D" id="2.40.10.10">
    <property type="entry name" value="Trypsin-like serine proteases"/>
    <property type="match status" value="2"/>
</dbReference>
<dbReference type="Gene3D" id="2.30.42.10">
    <property type="match status" value="1"/>
</dbReference>
<comment type="similarity">
    <text evidence="1">Belongs to the peptidase S1C family.</text>
</comment>
<feature type="domain" description="PDZ" evidence="7">
    <location>
        <begin position="393"/>
        <end position="462"/>
    </location>
</feature>
<dbReference type="PANTHER" id="PTHR43343">
    <property type="entry name" value="PEPTIDASE S12"/>
    <property type="match status" value="1"/>
</dbReference>
<keyword evidence="9" id="KW-1185">Reference proteome</keyword>
<evidence type="ECO:0000256" key="2">
    <source>
        <dbReference type="ARBA" id="ARBA00022670"/>
    </source>
</evidence>
<accession>E0I9D0</accession>
<feature type="transmembrane region" description="Helical" evidence="6">
    <location>
        <begin position="42"/>
        <end position="64"/>
    </location>
</feature>
<evidence type="ECO:0000259" key="7">
    <source>
        <dbReference type="Pfam" id="PF13180"/>
    </source>
</evidence>
<reference evidence="8 9" key="1">
    <citation type="submission" date="2010-07" db="EMBL/GenBank/DDBJ databases">
        <title>The draft genome of Paenibacillus curdlanolyticus YK9.</title>
        <authorList>
            <consortium name="US DOE Joint Genome Institute (JGI-PGF)"/>
            <person name="Lucas S."/>
            <person name="Copeland A."/>
            <person name="Lapidus A."/>
            <person name="Cheng J.-F."/>
            <person name="Bruce D."/>
            <person name="Goodwin L."/>
            <person name="Pitluck S."/>
            <person name="Land M.L."/>
            <person name="Hauser L."/>
            <person name="Chang Y.-J."/>
            <person name="Jeffries C."/>
            <person name="Anderson I.J."/>
            <person name="Johnson E."/>
            <person name="Loganathan U."/>
            <person name="Mulhopadhyay B."/>
            <person name="Kyrpides N."/>
            <person name="Woyke T.J."/>
        </authorList>
    </citation>
    <scope>NUCLEOTIDE SEQUENCE [LARGE SCALE GENOMIC DNA]</scope>
    <source>
        <strain evidence="8 9">YK9</strain>
    </source>
</reference>
<keyword evidence="3" id="KW-0378">Hydrolase</keyword>
<evidence type="ECO:0000256" key="3">
    <source>
        <dbReference type="ARBA" id="ARBA00022801"/>
    </source>
</evidence>
<dbReference type="PANTHER" id="PTHR43343:SF3">
    <property type="entry name" value="PROTEASE DO-LIKE 8, CHLOROPLASTIC"/>
    <property type="match status" value="1"/>
</dbReference>
<dbReference type="GO" id="GO:0004252">
    <property type="term" value="F:serine-type endopeptidase activity"/>
    <property type="evidence" value="ECO:0007669"/>
    <property type="project" value="InterPro"/>
</dbReference>
<dbReference type="InterPro" id="IPR009003">
    <property type="entry name" value="Peptidase_S1_PA"/>
</dbReference>
<dbReference type="eggNOG" id="COG0265">
    <property type="taxonomic scope" value="Bacteria"/>
</dbReference>